<feature type="signal peptide" evidence="1">
    <location>
        <begin position="1"/>
        <end position="18"/>
    </location>
</feature>
<keyword evidence="1" id="KW-0732">Signal</keyword>
<dbReference type="Proteomes" id="UP001595793">
    <property type="component" value="Unassembled WGS sequence"/>
</dbReference>
<accession>A0ABV8H3Q8</accession>
<sequence>MKYLFITLFLFLSFKATAQSLQVVYGVSTDGLLDEEQKNRVSQRTKESFLKYEQNFKYISYTLNVLGSESVFQMNSSMKNDGIDGLEAAKIQASLRGIYYNNLDENLSLYKTLAYGKTYIIKSNLDAIDWNLKKESKTIDGIKTYKATAVQEYETGKGKKQWNLVAWYAPEINIPFGPANYGNLPGLILELKRGKKTYTVKKIKEIKVNKIHRPIDGDIISLKEFDEIGKEMTKDLGN</sequence>
<name>A0ABV8H3Q8_9FLAO</name>
<reference evidence="3" key="1">
    <citation type="journal article" date="2019" name="Int. J. Syst. Evol. Microbiol.">
        <title>The Global Catalogue of Microorganisms (GCM) 10K type strain sequencing project: providing services to taxonomists for standard genome sequencing and annotation.</title>
        <authorList>
            <consortium name="The Broad Institute Genomics Platform"/>
            <consortium name="The Broad Institute Genome Sequencing Center for Infectious Disease"/>
            <person name="Wu L."/>
            <person name="Ma J."/>
        </authorList>
    </citation>
    <scope>NUCLEOTIDE SEQUENCE [LARGE SCALE GENOMIC DNA]</scope>
    <source>
        <strain evidence="3">CECT 9128</strain>
    </source>
</reference>
<feature type="chain" id="PRO_5045456016" evidence="1">
    <location>
        <begin position="19"/>
        <end position="238"/>
    </location>
</feature>
<evidence type="ECO:0000313" key="3">
    <source>
        <dbReference type="Proteomes" id="UP001595793"/>
    </source>
</evidence>
<organism evidence="2 3">
    <name type="scientific">Zunongwangia endophytica</name>
    <dbReference type="NCBI Taxonomy" id="1808945"/>
    <lineage>
        <taxon>Bacteria</taxon>
        <taxon>Pseudomonadati</taxon>
        <taxon>Bacteroidota</taxon>
        <taxon>Flavobacteriia</taxon>
        <taxon>Flavobacteriales</taxon>
        <taxon>Flavobacteriaceae</taxon>
        <taxon>Zunongwangia</taxon>
    </lineage>
</organism>
<keyword evidence="3" id="KW-1185">Reference proteome</keyword>
<dbReference type="InterPro" id="IPR005901">
    <property type="entry name" value="GLPGLI"/>
</dbReference>
<proteinExistence type="predicted"/>
<evidence type="ECO:0000313" key="2">
    <source>
        <dbReference type="EMBL" id="MFC4026734.1"/>
    </source>
</evidence>
<dbReference type="EMBL" id="JBHSAS010000006">
    <property type="protein sequence ID" value="MFC4026734.1"/>
    <property type="molecule type" value="Genomic_DNA"/>
</dbReference>
<gene>
    <name evidence="2" type="ORF">ACFOS1_04915</name>
</gene>
<dbReference type="Pfam" id="PF09697">
    <property type="entry name" value="Porph_ging"/>
    <property type="match status" value="1"/>
</dbReference>
<comment type="caution">
    <text evidence="2">The sequence shown here is derived from an EMBL/GenBank/DDBJ whole genome shotgun (WGS) entry which is preliminary data.</text>
</comment>
<evidence type="ECO:0000256" key="1">
    <source>
        <dbReference type="SAM" id="SignalP"/>
    </source>
</evidence>
<dbReference type="RefSeq" id="WP_290235747.1">
    <property type="nucleotide sequence ID" value="NZ_JAUFPZ010000002.1"/>
</dbReference>
<dbReference type="NCBIfam" id="TIGR01200">
    <property type="entry name" value="GLPGLI"/>
    <property type="match status" value="1"/>
</dbReference>
<protein>
    <submittedName>
        <fullName evidence="2">GLPGLI family protein</fullName>
    </submittedName>
</protein>